<dbReference type="EMBL" id="DVMJ01000066">
    <property type="protein sequence ID" value="HIU14014.1"/>
    <property type="molecule type" value="Genomic_DNA"/>
</dbReference>
<organism evidence="2 3">
    <name type="scientific">Candidatus Fimiplasma intestinipullorum</name>
    <dbReference type="NCBI Taxonomy" id="2840825"/>
    <lineage>
        <taxon>Bacteria</taxon>
        <taxon>Bacillati</taxon>
        <taxon>Bacillota</taxon>
        <taxon>Clostridia</taxon>
        <taxon>Eubacteriales</taxon>
        <taxon>Candidatus Fimiplasma</taxon>
    </lineage>
</organism>
<keyword evidence="1" id="KW-0472">Membrane</keyword>
<evidence type="ECO:0008006" key="4">
    <source>
        <dbReference type="Google" id="ProtNLM"/>
    </source>
</evidence>
<comment type="caution">
    <text evidence="2">The sequence shown here is derived from an EMBL/GenBank/DDBJ whole genome shotgun (WGS) entry which is preliminary data.</text>
</comment>
<proteinExistence type="predicted"/>
<reference evidence="2" key="2">
    <citation type="journal article" date="2021" name="PeerJ">
        <title>Extensive microbial diversity within the chicken gut microbiome revealed by metagenomics and culture.</title>
        <authorList>
            <person name="Gilroy R."/>
            <person name="Ravi A."/>
            <person name="Getino M."/>
            <person name="Pursley I."/>
            <person name="Horton D.L."/>
            <person name="Alikhan N.F."/>
            <person name="Baker D."/>
            <person name="Gharbi K."/>
            <person name="Hall N."/>
            <person name="Watson M."/>
            <person name="Adriaenssens E.M."/>
            <person name="Foster-Nyarko E."/>
            <person name="Jarju S."/>
            <person name="Secka A."/>
            <person name="Antonio M."/>
            <person name="Oren A."/>
            <person name="Chaudhuri R.R."/>
            <person name="La Ragione R."/>
            <person name="Hildebrand F."/>
            <person name="Pallen M.J."/>
        </authorList>
    </citation>
    <scope>NUCLEOTIDE SEQUENCE</scope>
    <source>
        <strain evidence="2">CHK195-11698</strain>
    </source>
</reference>
<accession>A0A9D1HR83</accession>
<protein>
    <recommendedName>
        <fullName evidence="4">Zn-finger containing protein</fullName>
    </recommendedName>
</protein>
<dbReference type="AlphaFoldDB" id="A0A9D1HR83"/>
<keyword evidence="1" id="KW-1133">Transmembrane helix</keyword>
<name>A0A9D1HR83_9FIRM</name>
<feature type="transmembrane region" description="Helical" evidence="1">
    <location>
        <begin position="48"/>
        <end position="65"/>
    </location>
</feature>
<evidence type="ECO:0000313" key="2">
    <source>
        <dbReference type="EMBL" id="HIU14014.1"/>
    </source>
</evidence>
<reference evidence="2" key="1">
    <citation type="submission" date="2020-10" db="EMBL/GenBank/DDBJ databases">
        <authorList>
            <person name="Gilroy R."/>
        </authorList>
    </citation>
    <scope>NUCLEOTIDE SEQUENCE</scope>
    <source>
        <strain evidence="2">CHK195-11698</strain>
    </source>
</reference>
<evidence type="ECO:0000256" key="1">
    <source>
        <dbReference type="SAM" id="Phobius"/>
    </source>
</evidence>
<gene>
    <name evidence="2" type="ORF">IAD15_08100</name>
</gene>
<keyword evidence="1" id="KW-0812">Transmembrane</keyword>
<sequence>MRIWLEKMAWKMQRFMMGRNGLDDLARHLYILGWVFIILNIFFNNAGLYILSLVVLGYALFRMFSKNVARRQQENTVYLGLISKPKRTWLQWQRRWKERKTHCFFRCQCGTMLRVPKGKGEVIITCPNCHRQMTKRT</sequence>
<evidence type="ECO:0000313" key="3">
    <source>
        <dbReference type="Proteomes" id="UP000824175"/>
    </source>
</evidence>
<dbReference type="Proteomes" id="UP000824175">
    <property type="component" value="Unassembled WGS sequence"/>
</dbReference>